<name>A0ABP3ZNR2_9ACTN</name>
<dbReference type="Proteomes" id="UP001500542">
    <property type="component" value="Unassembled WGS sequence"/>
</dbReference>
<evidence type="ECO:0000256" key="1">
    <source>
        <dbReference type="SAM" id="MobiDB-lite"/>
    </source>
</evidence>
<organism evidence="2 3">
    <name type="scientific">Kribbella koreensis</name>
    <dbReference type="NCBI Taxonomy" id="57909"/>
    <lineage>
        <taxon>Bacteria</taxon>
        <taxon>Bacillati</taxon>
        <taxon>Actinomycetota</taxon>
        <taxon>Actinomycetes</taxon>
        <taxon>Propionibacteriales</taxon>
        <taxon>Kribbellaceae</taxon>
        <taxon>Kribbella</taxon>
    </lineage>
</organism>
<reference evidence="3" key="1">
    <citation type="journal article" date="2019" name="Int. J. Syst. Evol. Microbiol.">
        <title>The Global Catalogue of Microorganisms (GCM) 10K type strain sequencing project: providing services to taxonomists for standard genome sequencing and annotation.</title>
        <authorList>
            <consortium name="The Broad Institute Genomics Platform"/>
            <consortium name="The Broad Institute Genome Sequencing Center for Infectious Disease"/>
            <person name="Wu L."/>
            <person name="Ma J."/>
        </authorList>
    </citation>
    <scope>NUCLEOTIDE SEQUENCE [LARGE SCALE GENOMIC DNA]</scope>
    <source>
        <strain evidence="3">JCM 10977</strain>
    </source>
</reference>
<evidence type="ECO:0000313" key="3">
    <source>
        <dbReference type="Proteomes" id="UP001500542"/>
    </source>
</evidence>
<comment type="caution">
    <text evidence="2">The sequence shown here is derived from an EMBL/GenBank/DDBJ whole genome shotgun (WGS) entry which is preliminary data.</text>
</comment>
<evidence type="ECO:0000313" key="2">
    <source>
        <dbReference type="EMBL" id="GAA0924203.1"/>
    </source>
</evidence>
<proteinExistence type="predicted"/>
<protein>
    <submittedName>
        <fullName evidence="2">Uncharacterized protein</fullName>
    </submittedName>
</protein>
<accession>A0ABP3ZNR2</accession>
<sequence length="112" mass="11733">MPSPPKPARPPTSQTNEPTGPPPLSPQIPSHHPNPHHQPPTANPSPRQHPDHPPPGCCLPHDCPNADVAESTATAGARRGARPLDLSQAYKLSDSSQEAQAGATPPAEDEHV</sequence>
<keyword evidence="3" id="KW-1185">Reference proteome</keyword>
<gene>
    <name evidence="2" type="ORF">GCM10009554_02810</name>
</gene>
<dbReference type="EMBL" id="BAAAHK010000001">
    <property type="protein sequence ID" value="GAA0924203.1"/>
    <property type="molecule type" value="Genomic_DNA"/>
</dbReference>
<feature type="compositionally biased region" description="Pro residues" evidence="1">
    <location>
        <begin position="1"/>
        <end position="10"/>
    </location>
</feature>
<feature type="region of interest" description="Disordered" evidence="1">
    <location>
        <begin position="1"/>
        <end position="112"/>
    </location>
</feature>